<evidence type="ECO:0000313" key="2">
    <source>
        <dbReference type="EMBL" id="QNT94732.1"/>
    </source>
</evidence>
<feature type="compositionally biased region" description="Pro residues" evidence="1">
    <location>
        <begin position="105"/>
        <end position="115"/>
    </location>
</feature>
<dbReference type="RefSeq" id="WP_037657696.1">
    <property type="nucleotide sequence ID" value="NZ_CP051006.1"/>
</dbReference>
<name>A0A7H1Q352_9ACTN</name>
<sequence length="208" mass="20826">MPHPFSSAPSPAPSSPTAAASRSAFPPPLGTDAPATCEVPPFPPVRVRGGRYRVQRLVRHRGRAVAAGLAVTAAALVAAGPGTSAQAHRAHTAPRPARSARGHPPATPLRPPPRPEGLVAAPVRIADAATVRLLRPGDRVDVIAAQDPAAGGGGGARVLAREVRVTRVPEPLDGAAESGALVVLAVPRALAAGLVGASATARLAVTLC</sequence>
<dbReference type="KEGG" id="sgf:HEP81_04456"/>
<proteinExistence type="predicted"/>
<feature type="compositionally biased region" description="Low complexity" evidence="1">
    <location>
        <begin position="1"/>
        <end position="24"/>
    </location>
</feature>
<evidence type="ECO:0008006" key="4">
    <source>
        <dbReference type="Google" id="ProtNLM"/>
    </source>
</evidence>
<accession>A0A7H1Q352</accession>
<dbReference type="EMBL" id="CP051006">
    <property type="protein sequence ID" value="QNT94732.1"/>
    <property type="molecule type" value="Genomic_DNA"/>
</dbReference>
<organism evidence="2 3">
    <name type="scientific">Streptomyces griseofuscus</name>
    <dbReference type="NCBI Taxonomy" id="146922"/>
    <lineage>
        <taxon>Bacteria</taxon>
        <taxon>Bacillati</taxon>
        <taxon>Actinomycetota</taxon>
        <taxon>Actinomycetes</taxon>
        <taxon>Kitasatosporales</taxon>
        <taxon>Streptomycetaceae</taxon>
        <taxon>Streptomyces</taxon>
    </lineage>
</organism>
<dbReference type="Proteomes" id="UP000516422">
    <property type="component" value="Chromosome"/>
</dbReference>
<evidence type="ECO:0000313" key="3">
    <source>
        <dbReference type="Proteomes" id="UP000516422"/>
    </source>
</evidence>
<evidence type="ECO:0000256" key="1">
    <source>
        <dbReference type="SAM" id="MobiDB-lite"/>
    </source>
</evidence>
<dbReference type="GeneID" id="91464011"/>
<feature type="region of interest" description="Disordered" evidence="1">
    <location>
        <begin position="1"/>
        <end position="46"/>
    </location>
</feature>
<feature type="region of interest" description="Disordered" evidence="1">
    <location>
        <begin position="82"/>
        <end position="115"/>
    </location>
</feature>
<reference evidence="2 3" key="1">
    <citation type="submission" date="2020-04" db="EMBL/GenBank/DDBJ databases">
        <title>Characterization and engineering of Streptomyces griseofuscus DSM40191 as a potential heterologous host for expression of BGCs.</title>
        <authorList>
            <person name="Gren T."/>
            <person name="Whitford C.M."/>
            <person name="Mohite O.S."/>
            <person name="Joergensen T.S."/>
            <person name="Nielsen J.B."/>
            <person name="Lee S.Y."/>
            <person name="Weber T."/>
        </authorList>
    </citation>
    <scope>NUCLEOTIDE SEQUENCE [LARGE SCALE GENOMIC DNA]</scope>
    <source>
        <strain evidence="2 3">DSM 40191</strain>
    </source>
</reference>
<gene>
    <name evidence="2" type="ORF">HEP81_04456</name>
</gene>
<protein>
    <recommendedName>
        <fullName evidence="4">Flp pilus assembly protein RcpC/CpaB domain-containing protein</fullName>
    </recommendedName>
</protein>
<dbReference type="AlphaFoldDB" id="A0A7H1Q352"/>